<feature type="transmembrane region" description="Helical" evidence="1">
    <location>
        <begin position="33"/>
        <end position="50"/>
    </location>
</feature>
<accession>A0A838BCA9</accession>
<evidence type="ECO:0000313" key="2">
    <source>
        <dbReference type="EMBL" id="MBA1143717.1"/>
    </source>
</evidence>
<reference evidence="2 3" key="1">
    <citation type="submission" date="2020-07" db="EMBL/GenBank/DDBJ databases">
        <title>Definition of the novel symbiovar canariense within Mesorhizobium novociceri, a new species of genus Mesorhizobium nodulating Cicer canariense in the Caldera de Taburiente National Park (La Palma, Canary Islands).</title>
        <authorList>
            <person name="Leon-Barrios M."/>
            <person name="Perez-Yepez J."/>
            <person name="Flores-Felix J.D."/>
            <person name="Ramirez-Baena M.H."/>
            <person name="Pulido-Suarez L."/>
            <person name="Igual J.M."/>
            <person name="Velazquez E."/>
            <person name="Peix A."/>
        </authorList>
    </citation>
    <scope>NUCLEOTIDE SEQUENCE [LARGE SCALE GENOMIC DNA]</scope>
    <source>
        <strain evidence="2 3">CCANP35</strain>
    </source>
</reference>
<dbReference type="EMBL" id="JACDTY010000016">
    <property type="protein sequence ID" value="MBA1143717.1"/>
    <property type="molecule type" value="Genomic_DNA"/>
</dbReference>
<keyword evidence="1" id="KW-1133">Transmembrane helix</keyword>
<gene>
    <name evidence="2" type="ORF">H0241_26190</name>
</gene>
<keyword evidence="1" id="KW-0812">Transmembrane</keyword>
<keyword evidence="1" id="KW-0472">Membrane</keyword>
<protein>
    <submittedName>
        <fullName evidence="2">YgjV family protein</fullName>
    </submittedName>
</protein>
<dbReference type="RefSeq" id="WP_181060726.1">
    <property type="nucleotide sequence ID" value="NZ_JACDTY010000016.1"/>
</dbReference>
<keyword evidence="3" id="KW-1185">Reference proteome</keyword>
<dbReference type="AlphaFoldDB" id="A0A838BCA9"/>
<comment type="caution">
    <text evidence="2">The sequence shown here is derived from an EMBL/GenBank/DDBJ whole genome shotgun (WGS) entry which is preliminary data.</text>
</comment>
<dbReference type="Proteomes" id="UP000558284">
    <property type="component" value="Unassembled WGS sequence"/>
</dbReference>
<organism evidence="2 3">
    <name type="scientific">Mesorhizobium neociceri</name>
    <dbReference type="NCBI Taxonomy" id="1307853"/>
    <lineage>
        <taxon>Bacteria</taxon>
        <taxon>Pseudomonadati</taxon>
        <taxon>Pseudomonadota</taxon>
        <taxon>Alphaproteobacteria</taxon>
        <taxon>Hyphomicrobiales</taxon>
        <taxon>Phyllobacteriaceae</taxon>
        <taxon>Mesorhizobium</taxon>
    </lineage>
</organism>
<dbReference type="InterPro" id="IPR019629">
    <property type="entry name" value="Uncharacterised_HI1736/YgjV"/>
</dbReference>
<evidence type="ECO:0000313" key="3">
    <source>
        <dbReference type="Proteomes" id="UP000558284"/>
    </source>
</evidence>
<evidence type="ECO:0000256" key="1">
    <source>
        <dbReference type="SAM" id="Phobius"/>
    </source>
</evidence>
<feature type="transmembrane region" description="Helical" evidence="1">
    <location>
        <begin position="6"/>
        <end position="26"/>
    </location>
</feature>
<name>A0A838BCA9_9HYPH</name>
<sequence length="100" mass="11163">MNWIDLISWSDVVGYAGTGFTIMAYLMRRMLQLRVAAVLSSVALLVYAVLTSSGPIMVMELILLPINSYRLIELLRPPGNLAVPPRRHAMVTSRVQKTPH</sequence>
<dbReference type="Pfam" id="PF10688">
    <property type="entry name" value="Imp-YgjV"/>
    <property type="match status" value="1"/>
</dbReference>
<proteinExistence type="predicted"/>